<dbReference type="Pfam" id="PF01381">
    <property type="entry name" value="HTH_3"/>
    <property type="match status" value="1"/>
</dbReference>
<organism evidence="2 3">
    <name type="scientific">Streptococcus sobrinus</name>
    <dbReference type="NCBI Taxonomy" id="1310"/>
    <lineage>
        <taxon>Bacteria</taxon>
        <taxon>Bacillati</taxon>
        <taxon>Bacillota</taxon>
        <taxon>Bacilli</taxon>
        <taxon>Lactobacillales</taxon>
        <taxon>Streptococcaceae</taxon>
        <taxon>Streptococcus</taxon>
    </lineage>
</organism>
<evidence type="ECO:0000313" key="3">
    <source>
        <dbReference type="Proteomes" id="UP000245369"/>
    </source>
</evidence>
<dbReference type="Gene3D" id="1.10.260.40">
    <property type="entry name" value="lambda repressor-like DNA-binding domains"/>
    <property type="match status" value="1"/>
</dbReference>
<dbReference type="GeneID" id="93922977"/>
<dbReference type="Proteomes" id="UP000245369">
    <property type="component" value="Chromosome"/>
</dbReference>
<name>A0ABM6W3B1_9STRE</name>
<proteinExistence type="predicted"/>
<protein>
    <submittedName>
        <fullName evidence="2">XRE family transcriptional regulator</fullName>
    </submittedName>
</protein>
<sequence>MTIRKLNNFNYDIGNLLYDYRKRLTDLPKSRQGFIDNRSKAYFNGEEWISEKTLINYENGKNVPSLQNLKKLALALEVDESELVAEILKLI</sequence>
<evidence type="ECO:0000313" key="2">
    <source>
        <dbReference type="EMBL" id="AWN19916.1"/>
    </source>
</evidence>
<evidence type="ECO:0000259" key="1">
    <source>
        <dbReference type="PROSITE" id="PS50943"/>
    </source>
</evidence>
<dbReference type="EMBL" id="CP029490">
    <property type="protein sequence ID" value="AWN19916.1"/>
    <property type="molecule type" value="Genomic_DNA"/>
</dbReference>
<dbReference type="SUPFAM" id="SSF47413">
    <property type="entry name" value="lambda repressor-like DNA-binding domains"/>
    <property type="match status" value="1"/>
</dbReference>
<feature type="domain" description="HTH cro/C1-type" evidence="1">
    <location>
        <begin position="49"/>
        <end position="83"/>
    </location>
</feature>
<dbReference type="InterPro" id="IPR010982">
    <property type="entry name" value="Lambda_DNA-bd_dom_sf"/>
</dbReference>
<dbReference type="PROSITE" id="PS50943">
    <property type="entry name" value="HTH_CROC1"/>
    <property type="match status" value="1"/>
</dbReference>
<accession>A0ABM6W3B1</accession>
<dbReference type="RefSeq" id="WP_002959570.1">
    <property type="nucleotide sequence ID" value="NZ_CP029490.1"/>
</dbReference>
<dbReference type="InterPro" id="IPR001387">
    <property type="entry name" value="Cro/C1-type_HTH"/>
</dbReference>
<reference evidence="2 3" key="1">
    <citation type="submission" date="2018-05" db="EMBL/GenBank/DDBJ databases">
        <title>Complete genome sequences of Streptococcus sobrinus.</title>
        <authorList>
            <person name="Sales M."/>
            <person name="Jensen P.A."/>
        </authorList>
    </citation>
    <scope>NUCLEOTIDE SEQUENCE [LARGE SCALE GENOMIC DNA]</scope>
    <source>
        <strain evidence="2 3">SL1</strain>
    </source>
</reference>
<dbReference type="CDD" id="cd00093">
    <property type="entry name" value="HTH_XRE"/>
    <property type="match status" value="1"/>
</dbReference>
<keyword evidence="3" id="KW-1185">Reference proteome</keyword>
<gene>
    <name evidence="2" type="ORF">DK182_00375</name>
</gene>